<dbReference type="EMBL" id="CZAP01000009">
    <property type="protein sequence ID" value="CUP64116.1"/>
    <property type="molecule type" value="Genomic_DNA"/>
</dbReference>
<dbReference type="Proteomes" id="UP000095576">
    <property type="component" value="Unassembled WGS sequence"/>
</dbReference>
<accession>A0A174PWW4</accession>
<sequence length="169" mass="19352">METEQVAVQPTVGSITQAPKNVFIVNDRELKDFYLKFALFLNPDSCSVNRTEFEMLNILLKDLKKIVGALTHLTMHAWDDGMAEILLSCGAYSIQDDLNKKTRMQMNASMGKHLQFLTQMAMDSPTMKLLYRNMNKHYMQVEMLVKQMAAEIDRQKNKDGQQEILASIS</sequence>
<dbReference type="RefSeq" id="WP_055300162.1">
    <property type="nucleotide sequence ID" value="NZ_CZAP01000009.1"/>
</dbReference>
<name>A0A174PWW4_BACT4</name>
<protein>
    <submittedName>
        <fullName evidence="1">Uncharacterized protein</fullName>
    </submittedName>
</protein>
<reference evidence="1 2" key="1">
    <citation type="submission" date="2015-09" db="EMBL/GenBank/DDBJ databases">
        <authorList>
            <consortium name="Pathogen Informatics"/>
        </authorList>
    </citation>
    <scope>NUCLEOTIDE SEQUENCE [LARGE SCALE GENOMIC DNA]</scope>
    <source>
        <strain evidence="1 2">2789STDY5834899</strain>
    </source>
</reference>
<organism evidence="1 2">
    <name type="scientific">Bacteroides thetaiotaomicron</name>
    <dbReference type="NCBI Taxonomy" id="818"/>
    <lineage>
        <taxon>Bacteria</taxon>
        <taxon>Pseudomonadati</taxon>
        <taxon>Bacteroidota</taxon>
        <taxon>Bacteroidia</taxon>
        <taxon>Bacteroidales</taxon>
        <taxon>Bacteroidaceae</taxon>
        <taxon>Bacteroides</taxon>
    </lineage>
</organism>
<dbReference type="AlphaFoldDB" id="A0A174PWW4"/>
<evidence type="ECO:0000313" key="1">
    <source>
        <dbReference type="EMBL" id="CUP64116.1"/>
    </source>
</evidence>
<gene>
    <name evidence="1" type="ORF">ERS852511_02753</name>
</gene>
<proteinExistence type="predicted"/>
<evidence type="ECO:0000313" key="2">
    <source>
        <dbReference type="Proteomes" id="UP000095576"/>
    </source>
</evidence>